<proteinExistence type="predicted"/>
<comment type="caution">
    <text evidence="1">The sequence shown here is derived from an EMBL/GenBank/DDBJ whole genome shotgun (WGS) entry which is preliminary data.</text>
</comment>
<reference evidence="1 2" key="1">
    <citation type="submission" date="2019-10" db="EMBL/GenBank/DDBJ databases">
        <authorList>
            <person name="Palmer J.M."/>
        </authorList>
    </citation>
    <scope>NUCLEOTIDE SEQUENCE [LARGE SCALE GENOMIC DNA]</scope>
    <source>
        <strain evidence="1 2">TWF718</strain>
    </source>
</reference>
<keyword evidence="2" id="KW-1185">Reference proteome</keyword>
<accession>A0AAN8MTQ7</accession>
<dbReference type="AlphaFoldDB" id="A0AAN8MTQ7"/>
<name>A0AAN8MTQ7_9PEZI</name>
<evidence type="ECO:0000313" key="1">
    <source>
        <dbReference type="EMBL" id="KAK6345183.1"/>
    </source>
</evidence>
<protein>
    <submittedName>
        <fullName evidence="1">Uncharacterized protein</fullName>
    </submittedName>
</protein>
<evidence type="ECO:0000313" key="2">
    <source>
        <dbReference type="Proteomes" id="UP001313282"/>
    </source>
</evidence>
<organism evidence="1 2">
    <name type="scientific">Orbilia javanica</name>
    <dbReference type="NCBI Taxonomy" id="47235"/>
    <lineage>
        <taxon>Eukaryota</taxon>
        <taxon>Fungi</taxon>
        <taxon>Dikarya</taxon>
        <taxon>Ascomycota</taxon>
        <taxon>Pezizomycotina</taxon>
        <taxon>Orbiliomycetes</taxon>
        <taxon>Orbiliales</taxon>
        <taxon>Orbiliaceae</taxon>
        <taxon>Orbilia</taxon>
    </lineage>
</organism>
<dbReference type="EMBL" id="JAVHNR010000004">
    <property type="protein sequence ID" value="KAK6345183.1"/>
    <property type="molecule type" value="Genomic_DNA"/>
</dbReference>
<sequence length="229" mass="26243">MDTTMSQPSPEEIQRRRETALKNEILERQRKAESAIRSEFLERQAILERSCALKIRQLEDTVQTSMQTQLEEIDQTQQEFEEHVTVDLRMLQSRELMLGIRELILAARSIYLAGSVCWNCGRGIPPNSKEPVNVGEDPMEKVTVEELVTLSHGILTANDLTLLRISDRVSDETDIASYQNWSHLAMLLSLPVYADVREKYQNVFKWVVGKTVEQAAGKAFLLHVQPYLE</sequence>
<dbReference type="Proteomes" id="UP001313282">
    <property type="component" value="Unassembled WGS sequence"/>
</dbReference>
<gene>
    <name evidence="1" type="ORF">TWF718_007109</name>
</gene>